<name>A6QKP3_ONYPH</name>
<dbReference type="EMBL" id="AP009356">
    <property type="protein sequence ID" value="BAF73529.1"/>
    <property type="molecule type" value="Genomic_DNA"/>
</dbReference>
<feature type="transmembrane region" description="Helical" evidence="1">
    <location>
        <begin position="6"/>
        <end position="27"/>
    </location>
</feature>
<accession>A6QKP3</accession>
<proteinExistence type="predicted"/>
<keyword evidence="1" id="KW-0812">Transmembrane</keyword>
<organism evidence="2">
    <name type="scientific">Onion yellows phytoplasma OY-W</name>
    <dbReference type="NCBI Taxonomy" id="428984"/>
    <lineage>
        <taxon>Bacteria</taxon>
        <taxon>Bacillati</taxon>
        <taxon>Mycoplasmatota</taxon>
        <taxon>Mollicutes</taxon>
        <taxon>Acholeplasmatales</taxon>
        <taxon>Acholeplasmataceae</taxon>
        <taxon>Candidatus Phytoplasma</taxon>
        <taxon>16SrI (Aster yellows group)</taxon>
    </lineage>
</organism>
<evidence type="ECO:0000256" key="1">
    <source>
        <dbReference type="SAM" id="Phobius"/>
    </source>
</evidence>
<dbReference type="AlphaFoldDB" id="A6QKP3"/>
<keyword evidence="1" id="KW-0472">Membrane</keyword>
<evidence type="ECO:0000313" key="2">
    <source>
        <dbReference type="EMBL" id="BAF73529.1"/>
    </source>
</evidence>
<keyword evidence="1" id="KW-1133">Transmembrane helix</keyword>
<reference evidence="2" key="1">
    <citation type="journal article" date="2007" name="Mol. Plant Pathol.">
        <title>Presence of two glycolytic gene clusters in a severe pathogenic line of Candidatus Phytoplasma asteris.</title>
        <authorList>
            <person name="Oshima K."/>
            <person name="Kakizawa S."/>
            <person name="Arashida R."/>
            <person name="Ishii Y."/>
            <person name="Hoshi A."/>
            <person name="Hayashi Y."/>
            <person name="Kagiwada S."/>
            <person name="Namba S."/>
        </authorList>
    </citation>
    <scope>NUCLEOTIDE SEQUENCE</scope>
    <source>
        <strain evidence="2">Onion yellows</strain>
    </source>
</reference>
<protein>
    <submittedName>
        <fullName evidence="2">Uncharacterized protein</fullName>
    </submittedName>
</protein>
<sequence length="128" mass="15448">MFKSIFFKFIFIVFICLLVIFIMNYFYRKNVKNKIINYLLSCSNLEQEILKSFLQNTHKNFPLTKDANITKNLLQLNIIFLKEIVSDAKYNNYVFNPLIKKIIHKNKDLKKFTMNNFDNLNIYNFKVI</sequence>